<feature type="region of interest" description="Disordered" evidence="1">
    <location>
        <begin position="61"/>
        <end position="80"/>
    </location>
</feature>
<reference evidence="2" key="1">
    <citation type="submission" date="2022-06" db="EMBL/GenBank/DDBJ databases">
        <title>Complete genome sequences of two strains of the flax pathogen Septoria linicola.</title>
        <authorList>
            <person name="Lapalu N."/>
            <person name="Simon A."/>
            <person name="Demenou B."/>
            <person name="Paumier D."/>
            <person name="Guillot M.-P."/>
            <person name="Gout L."/>
            <person name="Valade R."/>
        </authorList>
    </citation>
    <scope>NUCLEOTIDE SEQUENCE</scope>
    <source>
        <strain evidence="2">SE15195</strain>
    </source>
</reference>
<feature type="compositionally biased region" description="Pro residues" evidence="1">
    <location>
        <begin position="67"/>
        <end position="77"/>
    </location>
</feature>
<organism evidence="2 3">
    <name type="scientific">Septoria linicola</name>
    <dbReference type="NCBI Taxonomy" id="215465"/>
    <lineage>
        <taxon>Eukaryota</taxon>
        <taxon>Fungi</taxon>
        <taxon>Dikarya</taxon>
        <taxon>Ascomycota</taxon>
        <taxon>Pezizomycotina</taxon>
        <taxon>Dothideomycetes</taxon>
        <taxon>Dothideomycetidae</taxon>
        <taxon>Mycosphaerellales</taxon>
        <taxon>Mycosphaerellaceae</taxon>
        <taxon>Septoria</taxon>
    </lineage>
</organism>
<dbReference type="Proteomes" id="UP001056384">
    <property type="component" value="Chromosome 5"/>
</dbReference>
<name>A0A9Q9ATL9_9PEZI</name>
<keyword evidence="3" id="KW-1185">Reference proteome</keyword>
<accession>A0A9Q9ATL9</accession>
<gene>
    <name evidence="2" type="ORF">Slin15195_G062770</name>
</gene>
<proteinExistence type="predicted"/>
<evidence type="ECO:0000256" key="1">
    <source>
        <dbReference type="SAM" id="MobiDB-lite"/>
    </source>
</evidence>
<sequence length="311" mass="34485">MERTLILQCPLNHDDGVAGHRCYHYTSGKRAYVSQVEHIRKMHKEHHIPGLKSTAENWQRMIGSTPRRPPPPPPQVPREPVAPVASAVGRAPRVMQRDFEVAPLPVNHQAAPQVSRASGMDSNFSENPFESAFGLAIAAPPQRALPADWWDFKMSDLDGRFPESAFNAGFGFAAPALPPHDVQAAPQDSPMQQDFIMAESHQTFDGFVLSTPGDEVQAAPQSFQEHPVTAVDVGEWHPEGFTRAEWYTLPETTIIEQTSPAGQPNLVAPQQFDYQVDPEEPPEHTVDWLSLETGDARDGEQDVFAEYLDSL</sequence>
<evidence type="ECO:0000313" key="2">
    <source>
        <dbReference type="EMBL" id="USW52958.1"/>
    </source>
</evidence>
<dbReference type="EMBL" id="CP099422">
    <property type="protein sequence ID" value="USW52958.1"/>
    <property type="molecule type" value="Genomic_DNA"/>
</dbReference>
<evidence type="ECO:0000313" key="3">
    <source>
        <dbReference type="Proteomes" id="UP001056384"/>
    </source>
</evidence>
<protein>
    <submittedName>
        <fullName evidence="2">Uncharacterized protein</fullName>
    </submittedName>
</protein>
<dbReference type="AlphaFoldDB" id="A0A9Q9ATL9"/>